<reference evidence="2" key="1">
    <citation type="submission" date="2023-07" db="EMBL/GenBank/DDBJ databases">
        <authorList>
            <person name="Kim M.K."/>
        </authorList>
    </citation>
    <scope>NUCLEOTIDE SEQUENCE</scope>
    <source>
        <strain evidence="2">ASUV-10-1</strain>
    </source>
</reference>
<proteinExistence type="predicted"/>
<evidence type="ECO:0000313" key="2">
    <source>
        <dbReference type="EMBL" id="MDO7873479.1"/>
    </source>
</evidence>
<evidence type="ECO:0000256" key="1">
    <source>
        <dbReference type="SAM" id="SignalP"/>
    </source>
</evidence>
<feature type="chain" id="PRO_5045055348" description="Carboxypeptidase regulatory-like domain-containing protein" evidence="1">
    <location>
        <begin position="24"/>
        <end position="150"/>
    </location>
</feature>
<organism evidence="2 3">
    <name type="scientific">Hymenobacter aranciens</name>
    <dbReference type="NCBI Taxonomy" id="3063996"/>
    <lineage>
        <taxon>Bacteria</taxon>
        <taxon>Pseudomonadati</taxon>
        <taxon>Bacteroidota</taxon>
        <taxon>Cytophagia</taxon>
        <taxon>Cytophagales</taxon>
        <taxon>Hymenobacteraceae</taxon>
        <taxon>Hymenobacter</taxon>
    </lineage>
</organism>
<comment type="caution">
    <text evidence="2">The sequence shown here is derived from an EMBL/GenBank/DDBJ whole genome shotgun (WGS) entry which is preliminary data.</text>
</comment>
<sequence length="150" mass="15471">MRFFTLASLLFACLFALATSASAARTPAKGPVAKMKTVSSVKTTAKAKVAAPKTLKTVDARPVAPKFYTFTGIVLGQNGLPLPGTSVIPTGKLSAMVVTNEDGIFSVTLPAAEAANVNLKFAYAGLGDWNVKVKGGQKSPVLVTMLPAGM</sequence>
<dbReference type="Proteomes" id="UP001176429">
    <property type="component" value="Unassembled WGS sequence"/>
</dbReference>
<evidence type="ECO:0000313" key="3">
    <source>
        <dbReference type="Proteomes" id="UP001176429"/>
    </source>
</evidence>
<keyword evidence="3" id="KW-1185">Reference proteome</keyword>
<dbReference type="EMBL" id="JAUQSY010000001">
    <property type="protein sequence ID" value="MDO7873479.1"/>
    <property type="molecule type" value="Genomic_DNA"/>
</dbReference>
<name>A0ABT9B5C9_9BACT</name>
<feature type="signal peptide" evidence="1">
    <location>
        <begin position="1"/>
        <end position="23"/>
    </location>
</feature>
<dbReference type="SUPFAM" id="SSF49464">
    <property type="entry name" value="Carboxypeptidase regulatory domain-like"/>
    <property type="match status" value="1"/>
</dbReference>
<accession>A0ABT9B5C9</accession>
<gene>
    <name evidence="2" type="ORF">Q5H93_01960</name>
</gene>
<keyword evidence="1" id="KW-0732">Signal</keyword>
<protein>
    <recommendedName>
        <fullName evidence="4">Carboxypeptidase regulatory-like domain-containing protein</fullName>
    </recommendedName>
</protein>
<dbReference type="InterPro" id="IPR008969">
    <property type="entry name" value="CarboxyPept-like_regulatory"/>
</dbReference>
<dbReference type="RefSeq" id="WP_305004794.1">
    <property type="nucleotide sequence ID" value="NZ_JAUQSY010000001.1"/>
</dbReference>
<evidence type="ECO:0008006" key="4">
    <source>
        <dbReference type="Google" id="ProtNLM"/>
    </source>
</evidence>